<comment type="pathway">
    <text evidence="2 8">Protein modification; protein glycosylation.</text>
</comment>
<feature type="chain" id="PRO_5006774743" description="Dolichyl-diphosphooligosaccharide--protein glycosyltransferase subunit WBP1" evidence="8">
    <location>
        <begin position="26"/>
        <end position="445"/>
    </location>
</feature>
<keyword evidence="12" id="KW-1185">Reference proteome</keyword>
<keyword evidence="6 8" id="KW-1133">Transmembrane helix</keyword>
<comment type="caution">
    <text evidence="11">The sequence shown here is derived from an EMBL/GenBank/DDBJ whole genome shotgun (WGS) entry which is preliminary data.</text>
</comment>
<dbReference type="RefSeq" id="XP_018229102.1">
    <property type="nucleotide sequence ID" value="XM_018374530.1"/>
</dbReference>
<gene>
    <name evidence="11" type="ORF">T551_02267</name>
</gene>
<dbReference type="AlphaFoldDB" id="A0A0W4ZKT4"/>
<evidence type="ECO:0000313" key="12">
    <source>
        <dbReference type="Proteomes" id="UP000053447"/>
    </source>
</evidence>
<comment type="similarity">
    <text evidence="3 8">Belongs to the DDOST 48 kDa subunit family.</text>
</comment>
<keyword evidence="5 8" id="KW-0256">Endoplasmic reticulum</keyword>
<feature type="transmembrane region" description="Helical" evidence="8">
    <location>
        <begin position="407"/>
        <end position="434"/>
    </location>
</feature>
<dbReference type="Pfam" id="PF23358">
    <property type="entry name" value="OST48_MD"/>
    <property type="match status" value="1"/>
</dbReference>
<reference evidence="12" key="1">
    <citation type="journal article" date="2016" name="Nat. Commun.">
        <title>Genome analysis of three Pneumocystis species reveals adaptation mechanisms to life exclusively in mammalian hosts.</title>
        <authorList>
            <person name="Ma L."/>
            <person name="Chen Z."/>
            <person name="Huang D.W."/>
            <person name="Kutty G."/>
            <person name="Ishihara M."/>
            <person name="Wang H."/>
            <person name="Abouelleil A."/>
            <person name="Bishop L."/>
            <person name="Davey E."/>
            <person name="Deng R."/>
            <person name="Deng X."/>
            <person name="Fan L."/>
            <person name="Fantoni G."/>
            <person name="Fitzgerald M."/>
            <person name="Gogineni E."/>
            <person name="Goldberg J.M."/>
            <person name="Handley G."/>
            <person name="Hu X."/>
            <person name="Huber C."/>
            <person name="Jiao X."/>
            <person name="Jones K."/>
            <person name="Levin J.Z."/>
            <person name="Liu Y."/>
            <person name="Macdonald P."/>
            <person name="Melnikov A."/>
            <person name="Raley C."/>
            <person name="Sassi M."/>
            <person name="Sherman B.T."/>
            <person name="Song X."/>
            <person name="Sykes S."/>
            <person name="Tran B."/>
            <person name="Walsh L."/>
            <person name="Xia Y."/>
            <person name="Yang J."/>
            <person name="Young S."/>
            <person name="Zeng Q."/>
            <person name="Zheng X."/>
            <person name="Stephens R."/>
            <person name="Nusbaum C."/>
            <person name="Birren B.W."/>
            <person name="Azadi P."/>
            <person name="Lempicki R.A."/>
            <person name="Cuomo C.A."/>
            <person name="Kovacs J.A."/>
        </authorList>
    </citation>
    <scope>NUCLEOTIDE SEQUENCE [LARGE SCALE GENOMIC DNA]</scope>
    <source>
        <strain evidence="12">RU7</strain>
    </source>
</reference>
<keyword evidence="7 8" id="KW-0472">Membrane</keyword>
<dbReference type="InterPro" id="IPR055457">
    <property type="entry name" value="OST48_N"/>
</dbReference>
<dbReference type="OrthoDB" id="29105at2759"/>
<evidence type="ECO:0000256" key="4">
    <source>
        <dbReference type="ARBA" id="ARBA00022692"/>
    </source>
</evidence>
<organism evidence="11 12">
    <name type="scientific">Pneumocystis jirovecii (strain RU7)</name>
    <name type="common">Human pneumocystis pneumonia agent</name>
    <dbReference type="NCBI Taxonomy" id="1408657"/>
    <lineage>
        <taxon>Eukaryota</taxon>
        <taxon>Fungi</taxon>
        <taxon>Dikarya</taxon>
        <taxon>Ascomycota</taxon>
        <taxon>Taphrinomycotina</taxon>
        <taxon>Pneumocystomycetes</taxon>
        <taxon>Pneumocystaceae</taxon>
        <taxon>Pneumocystis</taxon>
    </lineage>
</organism>
<feature type="signal peptide" evidence="8">
    <location>
        <begin position="1"/>
        <end position="25"/>
    </location>
</feature>
<dbReference type="InterPro" id="IPR005013">
    <property type="entry name" value="DDOST_48_kDa_subunit"/>
</dbReference>
<dbReference type="PANTHER" id="PTHR10830">
    <property type="entry name" value="DOLICHYL-DIPHOSPHOOLIGOSACCHARIDE--PROTEIN GLYCOSYLTRANSFERASE 48 KDA SUBUNIT"/>
    <property type="match status" value="1"/>
</dbReference>
<evidence type="ECO:0000256" key="6">
    <source>
        <dbReference type="ARBA" id="ARBA00022989"/>
    </source>
</evidence>
<evidence type="ECO:0000313" key="11">
    <source>
        <dbReference type="EMBL" id="KTW28993.1"/>
    </source>
</evidence>
<evidence type="ECO:0000259" key="10">
    <source>
        <dbReference type="Pfam" id="PF23358"/>
    </source>
</evidence>
<evidence type="ECO:0000259" key="9">
    <source>
        <dbReference type="Pfam" id="PF03345"/>
    </source>
</evidence>
<evidence type="ECO:0000256" key="5">
    <source>
        <dbReference type="ARBA" id="ARBA00022824"/>
    </source>
</evidence>
<dbReference type="Pfam" id="PF03345">
    <property type="entry name" value="OST48_N"/>
    <property type="match status" value="1"/>
</dbReference>
<dbReference type="InterPro" id="IPR055459">
    <property type="entry name" value="OST48_MD"/>
</dbReference>
<evidence type="ECO:0000256" key="7">
    <source>
        <dbReference type="ARBA" id="ARBA00023136"/>
    </source>
</evidence>
<comment type="subunit">
    <text evidence="8">Component of the oligosaccharyltransferase (OST) complex.</text>
</comment>
<keyword evidence="8" id="KW-0732">Signal</keyword>
<dbReference type="VEuPathDB" id="FungiDB:T551_02267"/>
<dbReference type="GeneID" id="28940785"/>
<proteinExistence type="inferred from homology"/>
<comment type="function">
    <text evidence="8">Subunit of the oligosaccharyl transferase (OST) complex that catalyzes the initial transfer of a defined glycan (Glc(3)Man(9)GlcNAc(2) in eukaryotes) from the lipid carrier dolichol-pyrophosphate to an asparagine residue within an Asn-X-Ser/Thr consensus motif in nascent polypeptide chains, the first step in protein N-glycosylation. N-glycosylation occurs cotranslationally and the complex associates with the Sec61 complex at the channel-forming translocon complex that mediates protein translocation across the endoplasmic reticulum (ER).</text>
</comment>
<dbReference type="UniPathway" id="UPA00378"/>
<feature type="domain" description="OST48 middle" evidence="10">
    <location>
        <begin position="300"/>
        <end position="435"/>
    </location>
</feature>
<dbReference type="EMBL" id="LFWA01000010">
    <property type="protein sequence ID" value="KTW28993.1"/>
    <property type="molecule type" value="Genomic_DNA"/>
</dbReference>
<dbReference type="GO" id="GO:0018279">
    <property type="term" value="P:protein N-linked glycosylation via asparagine"/>
    <property type="evidence" value="ECO:0007669"/>
    <property type="project" value="UniProtKB-UniRule"/>
</dbReference>
<accession>A0A0W4ZKT4</accession>
<evidence type="ECO:0000256" key="2">
    <source>
        <dbReference type="ARBA" id="ARBA00004922"/>
    </source>
</evidence>
<comment type="subcellular location">
    <subcellularLocation>
        <location evidence="8">Endoplasmic reticulum membrane</location>
        <topology evidence="8">Single-pass type I membrane protein</topology>
    </subcellularLocation>
    <subcellularLocation>
        <location evidence="1">Membrane</location>
        <topology evidence="1">Single-pass type I membrane protein</topology>
    </subcellularLocation>
</comment>
<evidence type="ECO:0000256" key="3">
    <source>
        <dbReference type="ARBA" id="ARBA00008743"/>
    </source>
</evidence>
<evidence type="ECO:0000256" key="1">
    <source>
        <dbReference type="ARBA" id="ARBA00004479"/>
    </source>
</evidence>
<dbReference type="STRING" id="1408657.A0A0W4ZKT4"/>
<evidence type="ECO:0000256" key="8">
    <source>
        <dbReference type="RuleBase" id="RU361142"/>
    </source>
</evidence>
<dbReference type="GO" id="GO:0008250">
    <property type="term" value="C:oligosaccharyltransferase complex"/>
    <property type="evidence" value="ECO:0007669"/>
    <property type="project" value="TreeGrafter"/>
</dbReference>
<protein>
    <recommendedName>
        <fullName evidence="8">Dolichyl-diphosphooligosaccharide--protein glycosyltransferase subunit WBP1</fullName>
        <shortName evidence="8">Oligosaccharyl transferase subunit WBP1</shortName>
    </recommendedName>
</protein>
<sequence length="445" mass="51563">MKTLNKLLKLFLGLVFILRITIVSGRSAAGNRLLIIHNSDISYNDFSIFFDSFKNRKYETTFKKLETDTISLFKYEERLYDHLILFLTKTKNNRHGFSNSEILEFINKGGNVLIGSSVISEDIRNLTGEFGIYLAREKTVVVDHFSYNKSDSDKHSLLIVKNFKKNNYVLSDEVTQGPPILYRGVAHLLTNNQLIVPILGAERTAYTYDIKDEHDFVKEPCVAGTQVSLVTGFQARNNARIIVAGSIEMFSNTFFNSYVEKNVKSGNRYFVEEITQWLFQEKSVLKVISMKHNLLNKTLHTSPNVYKIKDKVVFEIVFSQYKNNSWNPFVASDIQLELIMLDPYIRTTLKEASRTSNSSVYSTVVSLVDRYGIFHFKVNYKRPGLSYIEERSTITIRHYKHDEYPRYLFIAFPYYIGVATTIFAFLLFCFVWLFSIDQNKIAKKN</sequence>
<dbReference type="Proteomes" id="UP000053447">
    <property type="component" value="Unassembled WGS sequence"/>
</dbReference>
<feature type="domain" description="OST48 N-terminal" evidence="9">
    <location>
        <begin position="32"/>
        <end position="277"/>
    </location>
</feature>
<name>A0A0W4ZKT4_PNEJ7</name>
<dbReference type="PANTHER" id="PTHR10830:SF0">
    <property type="entry name" value="DOLICHYL-DIPHOSPHOOLIGOSACCHARIDE--PROTEIN GLYCOSYLTRANSFERASE 48 KDA SUBUNIT"/>
    <property type="match status" value="1"/>
</dbReference>
<keyword evidence="4 8" id="KW-0812">Transmembrane</keyword>